<keyword evidence="3 9" id="KW-0812">Transmembrane</keyword>
<evidence type="ECO:0000313" key="11">
    <source>
        <dbReference type="EMBL" id="CAG5123404.1"/>
    </source>
</evidence>
<dbReference type="PRINTS" id="PR00237">
    <property type="entry name" value="GPCRRHODOPSN"/>
</dbReference>
<evidence type="ECO:0000256" key="2">
    <source>
        <dbReference type="ARBA" id="ARBA00010663"/>
    </source>
</evidence>
<comment type="caution">
    <text evidence="11">The sequence shown here is derived from an EMBL/GenBank/DDBJ whole genome shotgun (WGS) entry which is preliminary data.</text>
</comment>
<dbReference type="Gene3D" id="1.20.1070.10">
    <property type="entry name" value="Rhodopsin 7-helix transmembrane proteins"/>
    <property type="match status" value="1"/>
</dbReference>
<dbReference type="PANTHER" id="PTHR45695:SF28">
    <property type="entry name" value="G-PROTEIN COUPLED RECEPTORS FAMILY 1 PROFILE DOMAIN-CONTAINING PROTEIN"/>
    <property type="match status" value="1"/>
</dbReference>
<protein>
    <recommendedName>
        <fullName evidence="10">G-protein coupled receptors family 1 profile domain-containing protein</fullName>
    </recommendedName>
</protein>
<evidence type="ECO:0000259" key="10">
    <source>
        <dbReference type="PROSITE" id="PS50262"/>
    </source>
</evidence>
<feature type="non-terminal residue" evidence="11">
    <location>
        <position position="1"/>
    </location>
</feature>
<keyword evidence="6 9" id="KW-0472">Membrane</keyword>
<dbReference type="InterPro" id="IPR017452">
    <property type="entry name" value="GPCR_Rhodpsn_7TM"/>
</dbReference>
<keyword evidence="8" id="KW-0807">Transducer</keyword>
<name>A0A8S3Z218_9EUPU</name>
<evidence type="ECO:0000256" key="1">
    <source>
        <dbReference type="ARBA" id="ARBA00004141"/>
    </source>
</evidence>
<gene>
    <name evidence="11" type="ORF">CUNI_LOCUS8962</name>
</gene>
<dbReference type="AlphaFoldDB" id="A0A8S3Z218"/>
<feature type="transmembrane region" description="Helical" evidence="9">
    <location>
        <begin position="49"/>
        <end position="71"/>
    </location>
</feature>
<evidence type="ECO:0000256" key="5">
    <source>
        <dbReference type="ARBA" id="ARBA00023040"/>
    </source>
</evidence>
<feature type="transmembrane region" description="Helical" evidence="9">
    <location>
        <begin position="158"/>
        <end position="180"/>
    </location>
</feature>
<evidence type="ECO:0000256" key="9">
    <source>
        <dbReference type="SAM" id="Phobius"/>
    </source>
</evidence>
<feature type="transmembrane region" description="Helical" evidence="9">
    <location>
        <begin position="308"/>
        <end position="328"/>
    </location>
</feature>
<evidence type="ECO:0000256" key="4">
    <source>
        <dbReference type="ARBA" id="ARBA00022989"/>
    </source>
</evidence>
<reference evidence="11" key="1">
    <citation type="submission" date="2021-04" db="EMBL/GenBank/DDBJ databases">
        <authorList>
            <consortium name="Molecular Ecology Group"/>
        </authorList>
    </citation>
    <scope>NUCLEOTIDE SEQUENCE</scope>
</reference>
<evidence type="ECO:0000256" key="8">
    <source>
        <dbReference type="ARBA" id="ARBA00023224"/>
    </source>
</evidence>
<dbReference type="PANTHER" id="PTHR45695">
    <property type="entry name" value="LEUCOKININ RECEPTOR-RELATED"/>
    <property type="match status" value="1"/>
</dbReference>
<dbReference type="SMART" id="SM01381">
    <property type="entry name" value="7TM_GPCR_Srsx"/>
    <property type="match status" value="1"/>
</dbReference>
<comment type="subcellular location">
    <subcellularLocation>
        <location evidence="1">Membrane</location>
        <topology evidence="1">Multi-pass membrane protein</topology>
    </subcellularLocation>
</comment>
<dbReference type="OrthoDB" id="5975505at2759"/>
<dbReference type="PROSITE" id="PS50262">
    <property type="entry name" value="G_PROTEIN_RECEP_F1_2"/>
    <property type="match status" value="1"/>
</dbReference>
<feature type="domain" description="G-protein coupled receptors family 1 profile" evidence="10">
    <location>
        <begin position="62"/>
        <end position="328"/>
    </location>
</feature>
<feature type="transmembrane region" description="Helical" evidence="9">
    <location>
        <begin position="226"/>
        <end position="249"/>
    </location>
</feature>
<proteinExistence type="inferred from homology"/>
<dbReference type="GO" id="GO:0005886">
    <property type="term" value="C:plasma membrane"/>
    <property type="evidence" value="ECO:0007669"/>
    <property type="project" value="TreeGrafter"/>
</dbReference>
<comment type="similarity">
    <text evidence="2">Belongs to the G-protein coupled receptor 1 family.</text>
</comment>
<dbReference type="SUPFAM" id="SSF81321">
    <property type="entry name" value="Family A G protein-coupled receptor-like"/>
    <property type="match status" value="1"/>
</dbReference>
<dbReference type="GO" id="GO:0004983">
    <property type="term" value="F:neuropeptide Y receptor activity"/>
    <property type="evidence" value="ECO:0007669"/>
    <property type="project" value="InterPro"/>
</dbReference>
<dbReference type="Pfam" id="PF00001">
    <property type="entry name" value="7tm_1"/>
    <property type="match status" value="1"/>
</dbReference>
<keyword evidence="5" id="KW-0297">G-protein coupled receptor</keyword>
<feature type="transmembrane region" description="Helical" evidence="9">
    <location>
        <begin position="83"/>
        <end position="103"/>
    </location>
</feature>
<sequence length="356" mass="40331">MRPSDRMENITCIPGTPFNAVVINATILKMINAPVAPLDYPAWDIALKVLFYIVAMLTDIIGNSIVLLIIALNKKMRTTTNVLILNLAVSDLMVASFCMWVHLGNKVTDNWPFGSFMCKFNAFTQVMSLTASVLTLTVISVERLIAVAYPFRQHWSPTVSAIIVVCTWIAAIATASPHLFVRKQYEIRWKDRTDTYCAESWRYYYKDTACNRWQPGKFVYYLVEGIVMYFVPVTIMIVAYAVIAIKLLIRGTPGSHANSSSNQERSKKKVTKMLAVVLVAFISCWTPQQILLLYEVFYNPVQTDVYTAIRYAALFVAYCNSALNPILYGGFNENFRKGFHEAFTCILIQKRNRIGA</sequence>
<organism evidence="11 12">
    <name type="scientific">Candidula unifasciata</name>
    <dbReference type="NCBI Taxonomy" id="100452"/>
    <lineage>
        <taxon>Eukaryota</taxon>
        <taxon>Metazoa</taxon>
        <taxon>Spiralia</taxon>
        <taxon>Lophotrochozoa</taxon>
        <taxon>Mollusca</taxon>
        <taxon>Gastropoda</taxon>
        <taxon>Heterobranchia</taxon>
        <taxon>Euthyneura</taxon>
        <taxon>Panpulmonata</taxon>
        <taxon>Eupulmonata</taxon>
        <taxon>Stylommatophora</taxon>
        <taxon>Helicina</taxon>
        <taxon>Helicoidea</taxon>
        <taxon>Geomitridae</taxon>
        <taxon>Candidula</taxon>
    </lineage>
</organism>
<dbReference type="Proteomes" id="UP000678393">
    <property type="component" value="Unassembled WGS sequence"/>
</dbReference>
<dbReference type="InterPro" id="IPR000611">
    <property type="entry name" value="NPY_rcpt"/>
</dbReference>
<keyword evidence="7" id="KW-0675">Receptor</keyword>
<dbReference type="InterPro" id="IPR000276">
    <property type="entry name" value="GPCR_Rhodpsn"/>
</dbReference>
<evidence type="ECO:0000313" key="12">
    <source>
        <dbReference type="Proteomes" id="UP000678393"/>
    </source>
</evidence>
<evidence type="ECO:0000256" key="6">
    <source>
        <dbReference type="ARBA" id="ARBA00023136"/>
    </source>
</evidence>
<feature type="transmembrane region" description="Helical" evidence="9">
    <location>
        <begin position="123"/>
        <end position="146"/>
    </location>
</feature>
<dbReference type="FunFam" id="1.20.1070.10:FF:000291">
    <property type="entry name" value="Predicted protein"/>
    <property type="match status" value="1"/>
</dbReference>
<accession>A0A8S3Z218</accession>
<dbReference type="EMBL" id="CAJHNH020001514">
    <property type="protein sequence ID" value="CAG5123404.1"/>
    <property type="molecule type" value="Genomic_DNA"/>
</dbReference>
<keyword evidence="12" id="KW-1185">Reference proteome</keyword>
<evidence type="ECO:0000256" key="3">
    <source>
        <dbReference type="ARBA" id="ARBA00022692"/>
    </source>
</evidence>
<keyword evidence="4 9" id="KW-1133">Transmembrane helix</keyword>
<evidence type="ECO:0000256" key="7">
    <source>
        <dbReference type="ARBA" id="ARBA00023170"/>
    </source>
</evidence>
<feature type="transmembrane region" description="Helical" evidence="9">
    <location>
        <begin position="270"/>
        <end position="288"/>
    </location>
</feature>
<dbReference type="PRINTS" id="PR01012">
    <property type="entry name" value="NRPEPTIDEYR"/>
</dbReference>